<dbReference type="EMBL" id="QGKY02001250">
    <property type="protein sequence ID" value="KAF2562405.1"/>
    <property type="molecule type" value="Genomic_DNA"/>
</dbReference>
<name>A0A8S9HVV2_BRACR</name>
<evidence type="ECO:0000313" key="1">
    <source>
        <dbReference type="EMBL" id="KAF2562405.1"/>
    </source>
</evidence>
<gene>
    <name evidence="1" type="ORF">F2Q70_00015003</name>
</gene>
<protein>
    <submittedName>
        <fullName evidence="1">Uncharacterized protein</fullName>
    </submittedName>
</protein>
<proteinExistence type="predicted"/>
<organism evidence="1">
    <name type="scientific">Brassica cretica</name>
    <name type="common">Mustard</name>
    <dbReference type="NCBI Taxonomy" id="69181"/>
    <lineage>
        <taxon>Eukaryota</taxon>
        <taxon>Viridiplantae</taxon>
        <taxon>Streptophyta</taxon>
        <taxon>Embryophyta</taxon>
        <taxon>Tracheophyta</taxon>
        <taxon>Spermatophyta</taxon>
        <taxon>Magnoliopsida</taxon>
        <taxon>eudicotyledons</taxon>
        <taxon>Gunneridae</taxon>
        <taxon>Pentapetalae</taxon>
        <taxon>rosids</taxon>
        <taxon>malvids</taxon>
        <taxon>Brassicales</taxon>
        <taxon>Brassicaceae</taxon>
        <taxon>Brassiceae</taxon>
        <taxon>Brassica</taxon>
    </lineage>
</organism>
<comment type="caution">
    <text evidence="1">The sequence shown here is derived from an EMBL/GenBank/DDBJ whole genome shotgun (WGS) entry which is preliminary data.</text>
</comment>
<dbReference type="AlphaFoldDB" id="A0A8S9HVV2"/>
<accession>A0A8S9HVV2</accession>
<sequence length="226" mass="26292">MRNDWLHVDSRTFTLVRLYEQFISLVLKVFCEIEAGQESKSRASGGLRTWFIGVVFDTVDENLGRFRPCGTIRACSKAHYRSESVKFHWLLDFSSLGVVLVDILEESNSATELLRFLGHMAHCFRGERSSFDSSSFCIRDRTRCHYWRRATCRSFVFHELVRGRFVSASLGFRELDSSRDFCVAFGLELHWMGDRPVGGKEEKKSAIWSFPRRTIVWSSLTCMFQR</sequence>
<reference evidence="1" key="1">
    <citation type="submission" date="2019-12" db="EMBL/GenBank/DDBJ databases">
        <title>Genome sequencing and annotation of Brassica cretica.</title>
        <authorList>
            <person name="Studholme D.J."/>
            <person name="Sarris P.F."/>
        </authorList>
    </citation>
    <scope>NUCLEOTIDE SEQUENCE</scope>
    <source>
        <strain evidence="1">PFS-102/07</strain>
        <tissue evidence="1">Leaf</tissue>
    </source>
</reference>